<dbReference type="InParanoid" id="E2BVN4"/>
<feature type="region of interest" description="Disordered" evidence="1">
    <location>
        <begin position="105"/>
        <end position="124"/>
    </location>
</feature>
<dbReference type="Proteomes" id="UP000008237">
    <property type="component" value="Unassembled WGS sequence"/>
</dbReference>
<protein>
    <submittedName>
        <fullName evidence="2">Uncharacterized protein</fullName>
    </submittedName>
</protein>
<reference evidence="2 3" key="1">
    <citation type="journal article" date="2010" name="Science">
        <title>Genomic comparison of the ants Camponotus floridanus and Harpegnathos saltator.</title>
        <authorList>
            <person name="Bonasio R."/>
            <person name="Zhang G."/>
            <person name="Ye C."/>
            <person name="Mutti N.S."/>
            <person name="Fang X."/>
            <person name="Qin N."/>
            <person name="Donahue G."/>
            <person name="Yang P."/>
            <person name="Li Q."/>
            <person name="Li C."/>
            <person name="Zhang P."/>
            <person name="Huang Z."/>
            <person name="Berger S.L."/>
            <person name="Reinberg D."/>
            <person name="Wang J."/>
            <person name="Liebig J."/>
        </authorList>
    </citation>
    <scope>NUCLEOTIDE SEQUENCE [LARGE SCALE GENOMIC DNA]</scope>
    <source>
        <strain evidence="2 3">R22 G/1</strain>
    </source>
</reference>
<evidence type="ECO:0000256" key="1">
    <source>
        <dbReference type="SAM" id="MobiDB-lite"/>
    </source>
</evidence>
<accession>E2BVN4</accession>
<proteinExistence type="predicted"/>
<feature type="compositionally biased region" description="Low complexity" evidence="1">
    <location>
        <begin position="57"/>
        <end position="73"/>
    </location>
</feature>
<evidence type="ECO:0000313" key="3">
    <source>
        <dbReference type="Proteomes" id="UP000008237"/>
    </source>
</evidence>
<sequence>MEFCSDREDSEVTSIVLITQDRPDYVLRHELDATRLSSPLPLFLPKSPPGTPPPISYSPTSLSPIDDRSPISSPLPWNPSPIASPLTSLLRGGVSYPVYRLEKVEDSMDGTPQNNSNDPLKMDFNKRMEPINKGIEENKTYC</sequence>
<organism evidence="3">
    <name type="scientific">Harpegnathos saltator</name>
    <name type="common">Jerdon's jumping ant</name>
    <dbReference type="NCBI Taxonomy" id="610380"/>
    <lineage>
        <taxon>Eukaryota</taxon>
        <taxon>Metazoa</taxon>
        <taxon>Ecdysozoa</taxon>
        <taxon>Arthropoda</taxon>
        <taxon>Hexapoda</taxon>
        <taxon>Insecta</taxon>
        <taxon>Pterygota</taxon>
        <taxon>Neoptera</taxon>
        <taxon>Endopterygota</taxon>
        <taxon>Hymenoptera</taxon>
        <taxon>Apocrita</taxon>
        <taxon>Aculeata</taxon>
        <taxon>Formicoidea</taxon>
        <taxon>Formicidae</taxon>
        <taxon>Ponerinae</taxon>
        <taxon>Ponerini</taxon>
        <taxon>Harpegnathos</taxon>
    </lineage>
</organism>
<feature type="region of interest" description="Disordered" evidence="1">
    <location>
        <begin position="38"/>
        <end position="73"/>
    </location>
</feature>
<evidence type="ECO:0000313" key="2">
    <source>
        <dbReference type="EMBL" id="EFN80249.1"/>
    </source>
</evidence>
<dbReference type="AlphaFoldDB" id="E2BVN4"/>
<feature type="compositionally biased region" description="Pro residues" evidence="1">
    <location>
        <begin position="46"/>
        <end position="56"/>
    </location>
</feature>
<dbReference type="EMBL" id="GL450903">
    <property type="protein sequence ID" value="EFN80249.1"/>
    <property type="molecule type" value="Genomic_DNA"/>
</dbReference>
<keyword evidence="3" id="KW-1185">Reference proteome</keyword>
<gene>
    <name evidence="2" type="ORF">EAI_02950</name>
</gene>
<name>E2BVN4_HARSA</name>